<protein>
    <submittedName>
        <fullName evidence="6">RING-type domain-containing protein</fullName>
    </submittedName>
</protein>
<dbReference type="AlphaFoldDB" id="A0AAD8H8D8"/>
<evidence type="ECO:0000313" key="6">
    <source>
        <dbReference type="EMBL" id="KAK1362286.1"/>
    </source>
</evidence>
<keyword evidence="1" id="KW-0479">Metal-binding</keyword>
<comment type="caution">
    <text evidence="6">The sequence shown here is derived from an EMBL/GenBank/DDBJ whole genome shotgun (WGS) entry which is preliminary data.</text>
</comment>
<accession>A0AAD8H8D8</accession>
<keyword evidence="2 4" id="KW-0863">Zinc-finger</keyword>
<proteinExistence type="predicted"/>
<reference evidence="6" key="2">
    <citation type="submission" date="2023-05" db="EMBL/GenBank/DDBJ databases">
        <authorList>
            <person name="Schelkunov M.I."/>
        </authorList>
    </citation>
    <scope>NUCLEOTIDE SEQUENCE</scope>
    <source>
        <strain evidence="6">Hsosn_3</strain>
        <tissue evidence="6">Leaf</tissue>
    </source>
</reference>
<evidence type="ECO:0000259" key="5">
    <source>
        <dbReference type="PROSITE" id="PS50089"/>
    </source>
</evidence>
<keyword evidence="7" id="KW-1185">Reference proteome</keyword>
<dbReference type="PROSITE" id="PS50089">
    <property type="entry name" value="ZF_RING_2"/>
    <property type="match status" value="1"/>
</dbReference>
<dbReference type="InterPro" id="IPR013083">
    <property type="entry name" value="Znf_RING/FYVE/PHD"/>
</dbReference>
<feature type="domain" description="RING-type" evidence="5">
    <location>
        <begin position="233"/>
        <end position="268"/>
    </location>
</feature>
<gene>
    <name evidence="6" type="ORF">POM88_046760</name>
</gene>
<evidence type="ECO:0000256" key="1">
    <source>
        <dbReference type="ARBA" id="ARBA00022723"/>
    </source>
</evidence>
<dbReference type="GO" id="GO:0004842">
    <property type="term" value="F:ubiquitin-protein transferase activity"/>
    <property type="evidence" value="ECO:0007669"/>
    <property type="project" value="TreeGrafter"/>
</dbReference>
<evidence type="ECO:0000313" key="7">
    <source>
        <dbReference type="Proteomes" id="UP001237642"/>
    </source>
</evidence>
<organism evidence="6 7">
    <name type="scientific">Heracleum sosnowskyi</name>
    <dbReference type="NCBI Taxonomy" id="360622"/>
    <lineage>
        <taxon>Eukaryota</taxon>
        <taxon>Viridiplantae</taxon>
        <taxon>Streptophyta</taxon>
        <taxon>Embryophyta</taxon>
        <taxon>Tracheophyta</taxon>
        <taxon>Spermatophyta</taxon>
        <taxon>Magnoliopsida</taxon>
        <taxon>eudicotyledons</taxon>
        <taxon>Gunneridae</taxon>
        <taxon>Pentapetalae</taxon>
        <taxon>asterids</taxon>
        <taxon>campanulids</taxon>
        <taxon>Apiales</taxon>
        <taxon>Apiaceae</taxon>
        <taxon>Apioideae</taxon>
        <taxon>apioid superclade</taxon>
        <taxon>Tordylieae</taxon>
        <taxon>Tordyliinae</taxon>
        <taxon>Heracleum</taxon>
    </lineage>
</organism>
<dbReference type="Gene3D" id="3.30.40.10">
    <property type="entry name" value="Zinc/RING finger domain, C3HC4 (zinc finger)"/>
    <property type="match status" value="1"/>
</dbReference>
<dbReference type="PANTHER" id="PTHR42647">
    <property type="entry name" value="SBP (S-RIBONUCLEASE BINDING PROTEIN) FAMILY PROTEIN"/>
    <property type="match status" value="1"/>
</dbReference>
<dbReference type="PANTHER" id="PTHR42647:SF71">
    <property type="entry name" value="E3 UBIQUITIN-PROTEIN LIGASE BOI"/>
    <property type="match status" value="1"/>
</dbReference>
<reference evidence="6" key="1">
    <citation type="submission" date="2023-02" db="EMBL/GenBank/DDBJ databases">
        <title>Genome of toxic invasive species Heracleum sosnowskyi carries increased number of genes despite the absence of recent whole-genome duplications.</title>
        <authorList>
            <person name="Schelkunov M."/>
            <person name="Shtratnikova V."/>
            <person name="Makarenko M."/>
            <person name="Klepikova A."/>
            <person name="Omelchenko D."/>
            <person name="Novikova G."/>
            <person name="Obukhova E."/>
            <person name="Bogdanov V."/>
            <person name="Penin A."/>
            <person name="Logacheva M."/>
        </authorList>
    </citation>
    <scope>NUCLEOTIDE SEQUENCE</scope>
    <source>
        <strain evidence="6">Hsosn_3</strain>
        <tissue evidence="6">Leaf</tissue>
    </source>
</reference>
<sequence length="280" mass="31232">MDMALNHQNDLLFSDQSMGLPSLPPPVTASQDWLMSSQLMGINGGVNFSEDQQLYMTNPQQLLYPLTIPNNQAPPLALPSSSSTDLSMDFSRFLSFELQRQTTDLDAYLHLQNQRLSTVLWEETRQRCVLLEKYASNLVGLIQKKENELALAKQTSMEIEQCIVRTDAQVKSWKKLATEKEAVVADLSYKLKKVQKKIQMMNSGAPDADSTCGGGGGDTSQDKKSIMEVYGNCKLCQSQRSCVLLFPCKHLCCCKSCEAFVKLCPVCESLKKGSMEIFFA</sequence>
<name>A0AAD8H8D8_9APIA</name>
<dbReference type="Proteomes" id="UP001237642">
    <property type="component" value="Unassembled WGS sequence"/>
</dbReference>
<dbReference type="Pfam" id="PF13920">
    <property type="entry name" value="zf-C3HC4_3"/>
    <property type="match status" value="1"/>
</dbReference>
<dbReference type="EMBL" id="JAUIZM010000010">
    <property type="protein sequence ID" value="KAK1362286.1"/>
    <property type="molecule type" value="Genomic_DNA"/>
</dbReference>
<keyword evidence="3" id="KW-0862">Zinc</keyword>
<evidence type="ECO:0000256" key="3">
    <source>
        <dbReference type="ARBA" id="ARBA00022833"/>
    </source>
</evidence>
<dbReference type="GO" id="GO:0008270">
    <property type="term" value="F:zinc ion binding"/>
    <property type="evidence" value="ECO:0007669"/>
    <property type="project" value="UniProtKB-KW"/>
</dbReference>
<dbReference type="InterPro" id="IPR001841">
    <property type="entry name" value="Znf_RING"/>
</dbReference>
<evidence type="ECO:0000256" key="2">
    <source>
        <dbReference type="ARBA" id="ARBA00022771"/>
    </source>
</evidence>
<evidence type="ECO:0000256" key="4">
    <source>
        <dbReference type="PROSITE-ProRule" id="PRU00175"/>
    </source>
</evidence>